<reference evidence="2 3" key="1">
    <citation type="journal article" date="2023" name="Access Microbiol">
        <title>The genome of a steinernematid-associated Pseudomonas piscis bacterium encodes the biosynthesis of insect toxins.</title>
        <authorList>
            <person name="Awori R.M."/>
            <person name="Hendre P."/>
            <person name="Amugune N.O."/>
        </authorList>
    </citation>
    <scope>NUCLEOTIDE SEQUENCE [LARGE SCALE GENOMIC DNA]</scope>
    <source>
        <strain evidence="2 3">75</strain>
    </source>
</reference>
<evidence type="ECO:0000256" key="1">
    <source>
        <dbReference type="SAM" id="Phobius"/>
    </source>
</evidence>
<name>A0ABY9NB22_9PSED</name>
<dbReference type="EMBL" id="CP133164">
    <property type="protein sequence ID" value="WMN15671.1"/>
    <property type="molecule type" value="Genomic_DNA"/>
</dbReference>
<gene>
    <name evidence="2" type="ORF">QL104_20160</name>
</gene>
<evidence type="ECO:0000313" key="3">
    <source>
        <dbReference type="Proteomes" id="UP001237292"/>
    </source>
</evidence>
<keyword evidence="3" id="KW-1185">Reference proteome</keyword>
<evidence type="ECO:0008006" key="4">
    <source>
        <dbReference type="Google" id="ProtNLM"/>
    </source>
</evidence>
<proteinExistence type="predicted"/>
<dbReference type="Proteomes" id="UP001237292">
    <property type="component" value="Chromosome"/>
</dbReference>
<sequence length="87" mass="9627">MQRPNQPKIVEYLLAPATTDPLLPEPTGADLCHRPSFWFRLKMSGFALGSAVLVGLATYGAWWGFSHDHEGLVILGILVLYFVLDTV</sequence>
<protein>
    <recommendedName>
        <fullName evidence="4">DUF2157 domain-containing protein</fullName>
    </recommendedName>
</protein>
<evidence type="ECO:0000313" key="2">
    <source>
        <dbReference type="EMBL" id="WMN15671.1"/>
    </source>
</evidence>
<accession>A0ABY9NB22</accession>
<organism evidence="2 3">
    <name type="scientific">Pseudomonas piscis</name>
    <dbReference type="NCBI Taxonomy" id="2614538"/>
    <lineage>
        <taxon>Bacteria</taxon>
        <taxon>Pseudomonadati</taxon>
        <taxon>Pseudomonadota</taxon>
        <taxon>Gammaproteobacteria</taxon>
        <taxon>Pseudomonadales</taxon>
        <taxon>Pseudomonadaceae</taxon>
        <taxon>Pseudomonas</taxon>
    </lineage>
</organism>
<keyword evidence="1" id="KW-1133">Transmembrane helix</keyword>
<keyword evidence="1" id="KW-0812">Transmembrane</keyword>
<feature type="transmembrane region" description="Helical" evidence="1">
    <location>
        <begin position="43"/>
        <end position="63"/>
    </location>
</feature>
<dbReference type="RefSeq" id="WP_282877567.1">
    <property type="nucleotide sequence ID" value="NZ_CP133164.1"/>
</dbReference>
<keyword evidence="1" id="KW-0472">Membrane</keyword>
<feature type="transmembrane region" description="Helical" evidence="1">
    <location>
        <begin position="69"/>
        <end position="84"/>
    </location>
</feature>